<keyword evidence="1" id="KW-0472">Membrane</keyword>
<dbReference type="AlphaFoldDB" id="A0A0R1RNW6"/>
<dbReference type="eggNOG" id="ENOG50330NQ">
    <property type="taxonomic scope" value="Bacteria"/>
</dbReference>
<feature type="transmembrane region" description="Helical" evidence="1">
    <location>
        <begin position="117"/>
        <end position="139"/>
    </location>
</feature>
<feature type="transmembrane region" description="Helical" evidence="1">
    <location>
        <begin position="270"/>
        <end position="289"/>
    </location>
</feature>
<feature type="transmembrane region" description="Helical" evidence="1">
    <location>
        <begin position="179"/>
        <end position="198"/>
    </location>
</feature>
<evidence type="ECO:0000256" key="1">
    <source>
        <dbReference type="SAM" id="Phobius"/>
    </source>
</evidence>
<feature type="transmembrane region" description="Helical" evidence="1">
    <location>
        <begin position="204"/>
        <end position="222"/>
    </location>
</feature>
<dbReference type="OrthoDB" id="2988318at2"/>
<dbReference type="SUPFAM" id="SSF103473">
    <property type="entry name" value="MFS general substrate transporter"/>
    <property type="match status" value="1"/>
</dbReference>
<accession>A0A0R1RNW6</accession>
<comment type="caution">
    <text evidence="2">The sequence shown here is derived from an EMBL/GenBank/DDBJ whole genome shotgun (WGS) entry which is preliminary data.</text>
</comment>
<dbReference type="PATRIC" id="fig|1423747.3.peg.505"/>
<protein>
    <recommendedName>
        <fullName evidence="4">Major facilitator superfamily (MFS) profile domain-containing protein</fullName>
    </recommendedName>
</protein>
<dbReference type="InterPro" id="IPR036259">
    <property type="entry name" value="MFS_trans_sf"/>
</dbReference>
<feature type="transmembrane region" description="Helical" evidence="1">
    <location>
        <begin position="145"/>
        <end position="167"/>
    </location>
</feature>
<dbReference type="Proteomes" id="UP000051264">
    <property type="component" value="Unassembled WGS sequence"/>
</dbReference>
<dbReference type="RefSeq" id="WP_025083938.1">
    <property type="nucleotide sequence ID" value="NZ_AZEX01000073.1"/>
</dbReference>
<evidence type="ECO:0000313" key="2">
    <source>
        <dbReference type="EMBL" id="KRL58337.1"/>
    </source>
</evidence>
<reference evidence="2 3" key="1">
    <citation type="journal article" date="2015" name="Genome Announc.">
        <title>Expanding the biotechnology potential of lactobacilli through comparative genomics of 213 strains and associated genera.</title>
        <authorList>
            <person name="Sun Z."/>
            <person name="Harris H.M."/>
            <person name="McCann A."/>
            <person name="Guo C."/>
            <person name="Argimon S."/>
            <person name="Zhang W."/>
            <person name="Yang X."/>
            <person name="Jeffery I.B."/>
            <person name="Cooney J.C."/>
            <person name="Kagawa T.F."/>
            <person name="Liu W."/>
            <person name="Song Y."/>
            <person name="Salvetti E."/>
            <person name="Wrobel A."/>
            <person name="Rasinkangas P."/>
            <person name="Parkhill J."/>
            <person name="Rea M.C."/>
            <person name="O'Sullivan O."/>
            <person name="Ritari J."/>
            <person name="Douillard F.P."/>
            <person name="Paul Ross R."/>
            <person name="Yang R."/>
            <person name="Briner A.E."/>
            <person name="Felis G.E."/>
            <person name="de Vos W.M."/>
            <person name="Barrangou R."/>
            <person name="Klaenhammer T.R."/>
            <person name="Caufield P.W."/>
            <person name="Cui Y."/>
            <person name="Zhang H."/>
            <person name="O'Toole P.W."/>
        </authorList>
    </citation>
    <scope>NUCLEOTIDE SEQUENCE [LARGE SCALE GENOMIC DNA]</scope>
    <source>
        <strain evidence="2 3">DSM 14340</strain>
    </source>
</reference>
<name>A0A0R1RNW6_9LACO</name>
<dbReference type="Gene3D" id="1.20.1250.20">
    <property type="entry name" value="MFS general substrate transporter like domains"/>
    <property type="match status" value="1"/>
</dbReference>
<evidence type="ECO:0008006" key="4">
    <source>
        <dbReference type="Google" id="ProtNLM"/>
    </source>
</evidence>
<feature type="transmembrane region" description="Helical" evidence="1">
    <location>
        <begin position="6"/>
        <end position="25"/>
    </location>
</feature>
<keyword evidence="1" id="KW-1133">Transmembrane helix</keyword>
<evidence type="ECO:0000313" key="3">
    <source>
        <dbReference type="Proteomes" id="UP000051264"/>
    </source>
</evidence>
<proteinExistence type="predicted"/>
<sequence length="297" mass="32488">MIALISGALCGLGASAVLLLVRQWVLYLSDQDEVHKGFLQSSRFTLMQIASVLAMMLAGALVTILGKNNQAYVIVLVSSALAMLLILLLRIPEIEIPERSTNLFNVLPHDKLKGISWYLVSVLLGISSSVVSAILPAIIRGIGWSIWQTSVITTIATLLTLGCSFLFGLPRVSQRPGEFFLGTQLVIGLLAALLPLLIGINQLNLVFLALAIEASLAGFYILKEMMEYRLIPKGEALIYLGLIQSSFLVGDSLGSLLGSYLYNQFGVNRLFIVFAGFSLTATVLFYCFFKWYSRTIQ</sequence>
<dbReference type="EMBL" id="AZEX01000073">
    <property type="protein sequence ID" value="KRL58337.1"/>
    <property type="molecule type" value="Genomic_DNA"/>
</dbReference>
<organism evidence="2 3">
    <name type="scientific">Latilactobacillus fuchuensis DSM 14340 = JCM 11249</name>
    <dbReference type="NCBI Taxonomy" id="1423747"/>
    <lineage>
        <taxon>Bacteria</taxon>
        <taxon>Bacillati</taxon>
        <taxon>Bacillota</taxon>
        <taxon>Bacilli</taxon>
        <taxon>Lactobacillales</taxon>
        <taxon>Lactobacillaceae</taxon>
        <taxon>Latilactobacillus</taxon>
    </lineage>
</organism>
<feature type="transmembrane region" description="Helical" evidence="1">
    <location>
        <begin position="46"/>
        <end position="65"/>
    </location>
</feature>
<feature type="transmembrane region" description="Helical" evidence="1">
    <location>
        <begin position="71"/>
        <end position="89"/>
    </location>
</feature>
<gene>
    <name evidence="2" type="ORF">FC69_GL000497</name>
</gene>
<keyword evidence="1" id="KW-0812">Transmembrane</keyword>